<evidence type="ECO:0000256" key="1">
    <source>
        <dbReference type="SAM" id="Phobius"/>
    </source>
</evidence>
<evidence type="ECO:0008006" key="4">
    <source>
        <dbReference type="Google" id="ProtNLM"/>
    </source>
</evidence>
<feature type="transmembrane region" description="Helical" evidence="1">
    <location>
        <begin position="6"/>
        <end position="22"/>
    </location>
</feature>
<dbReference type="Proteomes" id="UP001230005">
    <property type="component" value="Unassembled WGS sequence"/>
</dbReference>
<sequence length="189" mass="21903">MTKSFPFVLIALIVMGAMYFFSDSREDREIAGEEEMREFTELETLERGIYLPTYVPFEIAEVTFGTYYVGPREVRGDTLLNLHEEEEKYWSIELIYFSKEDLGSGIRVVNADSSVILESEEIPYDEKIELAGGKVGYYSASDYGDQFLVWTIDNGIYVVEPMHRNAEPMPKEEIIKIAESFREYREGKH</sequence>
<dbReference type="RefSeq" id="WP_307320420.1">
    <property type="nucleotide sequence ID" value="NZ_JAUSUG010000001.1"/>
</dbReference>
<comment type="caution">
    <text evidence="2">The sequence shown here is derived from an EMBL/GenBank/DDBJ whole genome shotgun (WGS) entry which is preliminary data.</text>
</comment>
<gene>
    <name evidence="2" type="ORF">J2S74_000082</name>
</gene>
<keyword evidence="1" id="KW-0472">Membrane</keyword>
<keyword evidence="1" id="KW-1133">Transmembrane helix</keyword>
<evidence type="ECO:0000313" key="2">
    <source>
        <dbReference type="EMBL" id="MDQ0252710.1"/>
    </source>
</evidence>
<proteinExistence type="predicted"/>
<evidence type="ECO:0000313" key="3">
    <source>
        <dbReference type="Proteomes" id="UP001230005"/>
    </source>
</evidence>
<dbReference type="EMBL" id="JAUSUG010000001">
    <property type="protein sequence ID" value="MDQ0252710.1"/>
    <property type="molecule type" value="Genomic_DNA"/>
</dbReference>
<name>A0ABT9ZP46_9BACI</name>
<protein>
    <recommendedName>
        <fullName evidence="4">DUF4367 domain-containing protein</fullName>
    </recommendedName>
</protein>
<keyword evidence="3" id="KW-1185">Reference proteome</keyword>
<accession>A0ABT9ZP46</accession>
<organism evidence="2 3">
    <name type="scientific">Evansella vedderi</name>
    <dbReference type="NCBI Taxonomy" id="38282"/>
    <lineage>
        <taxon>Bacteria</taxon>
        <taxon>Bacillati</taxon>
        <taxon>Bacillota</taxon>
        <taxon>Bacilli</taxon>
        <taxon>Bacillales</taxon>
        <taxon>Bacillaceae</taxon>
        <taxon>Evansella</taxon>
    </lineage>
</organism>
<reference evidence="2 3" key="1">
    <citation type="submission" date="2023-07" db="EMBL/GenBank/DDBJ databases">
        <title>Genomic Encyclopedia of Type Strains, Phase IV (KMG-IV): sequencing the most valuable type-strain genomes for metagenomic binning, comparative biology and taxonomic classification.</title>
        <authorList>
            <person name="Goeker M."/>
        </authorList>
    </citation>
    <scope>NUCLEOTIDE SEQUENCE [LARGE SCALE GENOMIC DNA]</scope>
    <source>
        <strain evidence="2 3">DSM 9768</strain>
    </source>
</reference>
<keyword evidence="1" id="KW-0812">Transmembrane</keyword>